<dbReference type="InterPro" id="IPR039793">
    <property type="entry name" value="UROS/Hem4"/>
</dbReference>
<accession>A0ABT4VDY3</accession>
<dbReference type="RefSeq" id="WP_271021206.1">
    <property type="nucleotide sequence ID" value="NZ_JAQHXR010000002.1"/>
</dbReference>
<gene>
    <name evidence="11" type="ORF">PF021_04410</name>
</gene>
<dbReference type="InterPro" id="IPR003754">
    <property type="entry name" value="4pyrrol_synth_uPrphyn_synth"/>
</dbReference>
<evidence type="ECO:0000256" key="2">
    <source>
        <dbReference type="ARBA" id="ARBA00008133"/>
    </source>
</evidence>
<evidence type="ECO:0000256" key="6">
    <source>
        <dbReference type="ARBA" id="ARBA00037589"/>
    </source>
</evidence>
<comment type="similarity">
    <text evidence="2 9">Belongs to the uroporphyrinogen-III synthase family.</text>
</comment>
<dbReference type="EC" id="4.2.1.75" evidence="3 9"/>
<proteinExistence type="inferred from homology"/>
<evidence type="ECO:0000313" key="12">
    <source>
        <dbReference type="Proteomes" id="UP001210261"/>
    </source>
</evidence>
<keyword evidence="12" id="KW-1185">Reference proteome</keyword>
<comment type="pathway">
    <text evidence="1 9">Porphyrin-containing compound metabolism; protoporphyrin-IX biosynthesis; coproporphyrinogen-III from 5-aminolevulinate: step 3/4.</text>
</comment>
<evidence type="ECO:0000256" key="3">
    <source>
        <dbReference type="ARBA" id="ARBA00013109"/>
    </source>
</evidence>
<evidence type="ECO:0000256" key="4">
    <source>
        <dbReference type="ARBA" id="ARBA00023239"/>
    </source>
</evidence>
<dbReference type="PANTHER" id="PTHR38042:SF1">
    <property type="entry name" value="UROPORPHYRINOGEN-III SYNTHASE, CHLOROPLASTIC"/>
    <property type="match status" value="1"/>
</dbReference>
<name>A0ABT4VDY3_9HELI</name>
<dbReference type="SUPFAM" id="SSF69618">
    <property type="entry name" value="HemD-like"/>
    <property type="match status" value="1"/>
</dbReference>
<feature type="domain" description="Tetrapyrrole biosynthesis uroporphyrinogen III synthase" evidence="10">
    <location>
        <begin position="41"/>
        <end position="198"/>
    </location>
</feature>
<comment type="catalytic activity">
    <reaction evidence="8 9">
        <text>hydroxymethylbilane = uroporphyrinogen III + H2O</text>
        <dbReference type="Rhea" id="RHEA:18965"/>
        <dbReference type="ChEBI" id="CHEBI:15377"/>
        <dbReference type="ChEBI" id="CHEBI:57308"/>
        <dbReference type="ChEBI" id="CHEBI:57845"/>
        <dbReference type="EC" id="4.2.1.75"/>
    </reaction>
</comment>
<evidence type="ECO:0000256" key="1">
    <source>
        <dbReference type="ARBA" id="ARBA00004772"/>
    </source>
</evidence>
<reference evidence="11 12" key="1">
    <citation type="submission" date="2023-01" db="EMBL/GenBank/DDBJ databases">
        <title>Description of Helicobacter ibis sp. nov. isolated from faecal droppings of black-faced ibis (Theristicus melanopis).</title>
        <authorList>
            <person name="Lopez-Cantillo M."/>
            <person name="Vidal-Veuthey B."/>
            <person name="Mella A."/>
            <person name="De La Haba R."/>
            <person name="Collado L."/>
        </authorList>
    </citation>
    <scope>NUCLEOTIDE SEQUENCE [LARGE SCALE GENOMIC DNA]</scope>
    <source>
        <strain evidence="11 12">A82</strain>
    </source>
</reference>
<evidence type="ECO:0000256" key="7">
    <source>
        <dbReference type="ARBA" id="ARBA00040167"/>
    </source>
</evidence>
<dbReference type="Pfam" id="PF02602">
    <property type="entry name" value="HEM4"/>
    <property type="match status" value="1"/>
</dbReference>
<evidence type="ECO:0000313" key="11">
    <source>
        <dbReference type="EMBL" id="MDA3968915.1"/>
    </source>
</evidence>
<evidence type="ECO:0000256" key="9">
    <source>
        <dbReference type="RuleBase" id="RU366031"/>
    </source>
</evidence>
<evidence type="ECO:0000256" key="5">
    <source>
        <dbReference type="ARBA" id="ARBA00023244"/>
    </source>
</evidence>
<dbReference type="Gene3D" id="3.40.50.10090">
    <property type="match status" value="2"/>
</dbReference>
<keyword evidence="4 9" id="KW-0456">Lyase</keyword>
<comment type="caution">
    <text evidence="11">The sequence shown here is derived from an EMBL/GenBank/DDBJ whole genome shotgun (WGS) entry which is preliminary data.</text>
</comment>
<dbReference type="EMBL" id="JAQHXR010000002">
    <property type="protein sequence ID" value="MDA3968915.1"/>
    <property type="molecule type" value="Genomic_DNA"/>
</dbReference>
<dbReference type="InterPro" id="IPR036108">
    <property type="entry name" value="4pyrrol_syn_uPrphyn_synt_sf"/>
</dbReference>
<dbReference type="Proteomes" id="UP001210261">
    <property type="component" value="Unassembled WGS sequence"/>
</dbReference>
<organism evidence="11 12">
    <name type="scientific">Helicobacter ibis</name>
    <dbReference type="NCBI Taxonomy" id="2962633"/>
    <lineage>
        <taxon>Bacteria</taxon>
        <taxon>Pseudomonadati</taxon>
        <taxon>Campylobacterota</taxon>
        <taxon>Epsilonproteobacteria</taxon>
        <taxon>Campylobacterales</taxon>
        <taxon>Helicobacteraceae</taxon>
        <taxon>Helicobacter</taxon>
    </lineage>
</organism>
<evidence type="ECO:0000259" key="10">
    <source>
        <dbReference type="Pfam" id="PF02602"/>
    </source>
</evidence>
<keyword evidence="5 9" id="KW-0627">Porphyrin biosynthesis</keyword>
<protein>
    <recommendedName>
        <fullName evidence="7 9">Uroporphyrinogen-III synthase</fullName>
        <ecNumber evidence="3 9">4.2.1.75</ecNumber>
    </recommendedName>
</protein>
<sequence>MKMVYYITKQDSSPYDSLATPLRLLDIQVIIDTRLEDKLLYCDSLIFTSKNSVLSLEAQINHTKWAKIPTYCLGNASKRELERLQIKPYYVSKSPYGDEFAFELVGILKNKNPLFIRAKKVASNLYETLRDNGINIVESVLYETSFVILEDKVKLDKNSVIFFSSPSGVEAFLFNYNWHSSYIALCIGKTTYEFAQSRLHNANIIISPSISIEESLKYAKNDLC</sequence>
<dbReference type="PANTHER" id="PTHR38042">
    <property type="entry name" value="UROPORPHYRINOGEN-III SYNTHASE, CHLOROPLASTIC"/>
    <property type="match status" value="1"/>
</dbReference>
<comment type="function">
    <text evidence="6 9">Catalyzes cyclization of the linear tetrapyrrole, hydroxymethylbilane, to the macrocyclic uroporphyrinogen III.</text>
</comment>
<dbReference type="CDD" id="cd06578">
    <property type="entry name" value="HemD"/>
    <property type="match status" value="1"/>
</dbReference>
<evidence type="ECO:0000256" key="8">
    <source>
        <dbReference type="ARBA" id="ARBA00048617"/>
    </source>
</evidence>
<dbReference type="GO" id="GO:0004852">
    <property type="term" value="F:uroporphyrinogen-III synthase activity"/>
    <property type="evidence" value="ECO:0007669"/>
    <property type="project" value="UniProtKB-EC"/>
</dbReference>